<dbReference type="GO" id="GO:0016020">
    <property type="term" value="C:membrane"/>
    <property type="evidence" value="ECO:0007669"/>
    <property type="project" value="UniProtKB-SubCell"/>
</dbReference>
<evidence type="ECO:0000256" key="6">
    <source>
        <dbReference type="SAM" id="Phobius"/>
    </source>
</evidence>
<keyword evidence="9" id="KW-1185">Reference proteome</keyword>
<dbReference type="Pfam" id="PF00892">
    <property type="entry name" value="EamA"/>
    <property type="match status" value="2"/>
</dbReference>
<dbReference type="InterPro" id="IPR000620">
    <property type="entry name" value="EamA_dom"/>
</dbReference>
<evidence type="ECO:0000256" key="1">
    <source>
        <dbReference type="ARBA" id="ARBA00004651"/>
    </source>
</evidence>
<evidence type="ECO:0000313" key="8">
    <source>
        <dbReference type="EMBL" id="CDG20370.1"/>
    </source>
</evidence>
<feature type="transmembrane region" description="Helical" evidence="6">
    <location>
        <begin position="58"/>
        <end position="81"/>
    </location>
</feature>
<evidence type="ECO:0000256" key="5">
    <source>
        <dbReference type="ARBA" id="ARBA00023136"/>
    </source>
</evidence>
<dbReference type="EMBL" id="FO704551">
    <property type="protein sequence ID" value="CDG20370.1"/>
    <property type="molecule type" value="Genomic_DNA"/>
</dbReference>
<feature type="transmembrane region" description="Helical" evidence="6">
    <location>
        <begin position="238"/>
        <end position="257"/>
    </location>
</feature>
<keyword evidence="3 6" id="KW-0812">Transmembrane</keyword>
<dbReference type="InterPro" id="IPR037185">
    <property type="entry name" value="EmrE-like"/>
</dbReference>
<dbReference type="PANTHER" id="PTHR32322">
    <property type="entry name" value="INNER MEMBRANE TRANSPORTER"/>
    <property type="match status" value="1"/>
</dbReference>
<dbReference type="RefSeq" id="WP_045957806.1">
    <property type="nucleotide sequence ID" value="NZ_FO704551.1"/>
</dbReference>
<evidence type="ECO:0000313" key="9">
    <source>
        <dbReference type="Proteomes" id="UP000032735"/>
    </source>
</evidence>
<protein>
    <recommendedName>
        <fullName evidence="7">EamA domain-containing protein</fullName>
    </recommendedName>
</protein>
<gene>
    <name evidence="8" type="ORF">XPG1_0715</name>
</gene>
<evidence type="ECO:0000256" key="2">
    <source>
        <dbReference type="ARBA" id="ARBA00022475"/>
    </source>
</evidence>
<keyword evidence="5 6" id="KW-0472">Membrane</keyword>
<dbReference type="PANTHER" id="PTHR32322:SF9">
    <property type="entry name" value="AMINO-ACID METABOLITE EFFLUX PUMP-RELATED"/>
    <property type="match status" value="1"/>
</dbReference>
<sequence length="296" mass="32242">MGLKNYTLCILIMAIWGLNFSVVKLGLSTLDPMLLTGLRFTLAAVPAVLFVKKPDVHWFYLAAYGLTFSVGVWGLSTWAIGAGLSPGMAALLIQTNVIFGLVLGWLLLKESVSTNRFIGSLIALLGLALSLTVSDGSVTMEGVLLILVAALCWSVSGVLLKKSKTKQVFAFSVWSMLFAPIPLFFISYIQVGTNGFTALIENITILDIFSILYQAYCTTLFGYWIWNRLVVSYHLSHVAPFTLLVPIFAILGSNILFHEAISSQKVLSCALIAVGLLIGSFPATKFKVLAQYLKLM</sequence>
<keyword evidence="4 6" id="KW-1133">Transmembrane helix</keyword>
<dbReference type="HOGENOM" id="CLU_033863_20_1_6"/>
<proteinExistence type="predicted"/>
<keyword evidence="2" id="KW-1003">Cell membrane</keyword>
<reference evidence="8 9" key="1">
    <citation type="submission" date="2013-07" db="EMBL/GenBank/DDBJ databases">
        <authorList>
            <person name="Genoscope - CEA"/>
        </authorList>
    </citation>
    <scope>NUCLEOTIDE SEQUENCE [LARGE SCALE GENOMIC DNA]</scope>
    <source>
        <strain evidence="8 9">G6</strain>
    </source>
</reference>
<feature type="transmembrane region" description="Helical" evidence="6">
    <location>
        <begin position="203"/>
        <end position="226"/>
    </location>
</feature>
<feature type="transmembrane region" description="Helical" evidence="6">
    <location>
        <begin position="142"/>
        <end position="161"/>
    </location>
</feature>
<dbReference type="AlphaFoldDB" id="A0A068R2M3"/>
<comment type="subcellular location">
    <subcellularLocation>
        <location evidence="1">Cell membrane</location>
        <topology evidence="1">Multi-pass membrane protein</topology>
    </subcellularLocation>
</comment>
<feature type="transmembrane region" description="Helical" evidence="6">
    <location>
        <begin position="168"/>
        <end position="191"/>
    </location>
</feature>
<evidence type="ECO:0000256" key="4">
    <source>
        <dbReference type="ARBA" id="ARBA00022989"/>
    </source>
</evidence>
<dbReference type="STRING" id="1354304.XPG1_0715"/>
<dbReference type="InterPro" id="IPR050638">
    <property type="entry name" value="AA-Vitamin_Transporters"/>
</dbReference>
<dbReference type="Proteomes" id="UP000032735">
    <property type="component" value="Chromosome"/>
</dbReference>
<feature type="domain" description="EamA" evidence="7">
    <location>
        <begin position="142"/>
        <end position="278"/>
    </location>
</feature>
<feature type="transmembrane region" description="Helical" evidence="6">
    <location>
        <begin position="117"/>
        <end position="136"/>
    </location>
</feature>
<organism evidence="8 9">
    <name type="scientific">Xenorhabdus poinarii G6</name>
    <dbReference type="NCBI Taxonomy" id="1354304"/>
    <lineage>
        <taxon>Bacteria</taxon>
        <taxon>Pseudomonadati</taxon>
        <taxon>Pseudomonadota</taxon>
        <taxon>Gammaproteobacteria</taxon>
        <taxon>Enterobacterales</taxon>
        <taxon>Morganellaceae</taxon>
        <taxon>Xenorhabdus</taxon>
    </lineage>
</organism>
<dbReference type="SUPFAM" id="SSF103481">
    <property type="entry name" value="Multidrug resistance efflux transporter EmrE"/>
    <property type="match status" value="2"/>
</dbReference>
<feature type="transmembrane region" description="Helical" evidence="6">
    <location>
        <begin position="263"/>
        <end position="284"/>
    </location>
</feature>
<dbReference type="KEGG" id="xpo:XPG1_0715"/>
<dbReference type="OrthoDB" id="7158585at2"/>
<feature type="transmembrane region" description="Helical" evidence="6">
    <location>
        <begin position="87"/>
        <end position="108"/>
    </location>
</feature>
<feature type="domain" description="EamA" evidence="7">
    <location>
        <begin position="6"/>
        <end position="131"/>
    </location>
</feature>
<name>A0A068R2M3_9GAMM</name>
<evidence type="ECO:0000256" key="3">
    <source>
        <dbReference type="ARBA" id="ARBA00022692"/>
    </source>
</evidence>
<evidence type="ECO:0000259" key="7">
    <source>
        <dbReference type="Pfam" id="PF00892"/>
    </source>
</evidence>
<feature type="transmembrane region" description="Helical" evidence="6">
    <location>
        <begin position="7"/>
        <end position="27"/>
    </location>
</feature>
<feature type="transmembrane region" description="Helical" evidence="6">
    <location>
        <begin position="33"/>
        <end position="51"/>
    </location>
</feature>
<accession>A0A068R2M3</accession>